<dbReference type="Proteomes" id="UP000308730">
    <property type="component" value="Unassembled WGS sequence"/>
</dbReference>
<gene>
    <name evidence="1" type="ORF">EUX98_g1685</name>
</gene>
<organism evidence="1 2">
    <name type="scientific">Antrodiella citrinella</name>
    <dbReference type="NCBI Taxonomy" id="2447956"/>
    <lineage>
        <taxon>Eukaryota</taxon>
        <taxon>Fungi</taxon>
        <taxon>Dikarya</taxon>
        <taxon>Basidiomycota</taxon>
        <taxon>Agaricomycotina</taxon>
        <taxon>Agaricomycetes</taxon>
        <taxon>Polyporales</taxon>
        <taxon>Steccherinaceae</taxon>
        <taxon>Antrodiella</taxon>
    </lineage>
</organism>
<comment type="caution">
    <text evidence="1">The sequence shown here is derived from an EMBL/GenBank/DDBJ whole genome shotgun (WGS) entry which is preliminary data.</text>
</comment>
<accession>A0A4V3XJB5</accession>
<reference evidence="1 2" key="1">
    <citation type="submission" date="2019-02" db="EMBL/GenBank/DDBJ databases">
        <title>Genome sequencing of the rare red list fungi Antrodiella citrinella (Flaviporus citrinellus).</title>
        <authorList>
            <person name="Buettner E."/>
            <person name="Kellner H."/>
        </authorList>
    </citation>
    <scope>NUCLEOTIDE SEQUENCE [LARGE SCALE GENOMIC DNA]</scope>
    <source>
        <strain evidence="1 2">DSM 108506</strain>
    </source>
</reference>
<keyword evidence="2" id="KW-1185">Reference proteome</keyword>
<proteinExistence type="predicted"/>
<dbReference type="AlphaFoldDB" id="A0A4V3XJB5"/>
<name>A0A4V3XJB5_9APHY</name>
<evidence type="ECO:0000313" key="2">
    <source>
        <dbReference type="Proteomes" id="UP000308730"/>
    </source>
</evidence>
<dbReference type="EMBL" id="SGPM01000020">
    <property type="protein sequence ID" value="THH32483.1"/>
    <property type="molecule type" value="Genomic_DNA"/>
</dbReference>
<protein>
    <submittedName>
        <fullName evidence="1">Uncharacterized protein</fullName>
    </submittedName>
</protein>
<sequence>MCKDIMTQVSEAETKSDEKKRNIASDAAVFFLGGGAPTSCAFPVLRFWATSSKMTDPDKTGEMPKKMPAELCISDADYDAATADTGADGRACGIDGGDDNKR</sequence>
<evidence type="ECO:0000313" key="1">
    <source>
        <dbReference type="EMBL" id="THH32483.1"/>
    </source>
</evidence>